<organism evidence="1 2">
    <name type="scientific">Trichonephila clavipes</name>
    <name type="common">Golden silk orbweaver</name>
    <name type="synonym">Nephila clavipes</name>
    <dbReference type="NCBI Taxonomy" id="2585209"/>
    <lineage>
        <taxon>Eukaryota</taxon>
        <taxon>Metazoa</taxon>
        <taxon>Ecdysozoa</taxon>
        <taxon>Arthropoda</taxon>
        <taxon>Chelicerata</taxon>
        <taxon>Arachnida</taxon>
        <taxon>Araneae</taxon>
        <taxon>Araneomorphae</taxon>
        <taxon>Entelegynae</taxon>
        <taxon>Araneoidea</taxon>
        <taxon>Nephilidae</taxon>
        <taxon>Trichonephila</taxon>
    </lineage>
</organism>
<protein>
    <submittedName>
        <fullName evidence="1">Uncharacterized protein</fullName>
    </submittedName>
</protein>
<accession>A0A8X6RI90</accession>
<evidence type="ECO:0000313" key="2">
    <source>
        <dbReference type="Proteomes" id="UP000887159"/>
    </source>
</evidence>
<proteinExistence type="predicted"/>
<evidence type="ECO:0000313" key="1">
    <source>
        <dbReference type="EMBL" id="GFX95090.1"/>
    </source>
</evidence>
<dbReference type="Proteomes" id="UP000887159">
    <property type="component" value="Unassembled WGS sequence"/>
</dbReference>
<comment type="caution">
    <text evidence="1">The sequence shown here is derived from an EMBL/GenBank/DDBJ whole genome shotgun (WGS) entry which is preliminary data.</text>
</comment>
<gene>
    <name evidence="1" type="ORF">TNCV_3605491</name>
</gene>
<name>A0A8X6RI90_TRICX</name>
<keyword evidence="2" id="KW-1185">Reference proteome</keyword>
<dbReference type="AlphaFoldDB" id="A0A8X6RI90"/>
<reference evidence="1" key="1">
    <citation type="submission" date="2020-08" db="EMBL/GenBank/DDBJ databases">
        <title>Multicomponent nature underlies the extraordinary mechanical properties of spider dragline silk.</title>
        <authorList>
            <person name="Kono N."/>
            <person name="Nakamura H."/>
            <person name="Mori M."/>
            <person name="Yoshida Y."/>
            <person name="Ohtoshi R."/>
            <person name="Malay A.D."/>
            <person name="Moran D.A.P."/>
            <person name="Tomita M."/>
            <person name="Numata K."/>
            <person name="Arakawa K."/>
        </authorList>
    </citation>
    <scope>NUCLEOTIDE SEQUENCE</scope>
</reference>
<sequence length="143" mass="16403">MTRLRRPWESPKRNRLFPLKFCERCVGYSSDASSKKELGSLMKFVSIEASSEYRTKLGFDSEKFNYKKKLGNLSTTATIADLLNSNFKNRKVNKLKNSNNNCIFCEKTHASENSCEAASMLYDVKKNAVIKRGHIYVDQMLKA</sequence>
<dbReference type="EMBL" id="BMAU01021183">
    <property type="protein sequence ID" value="GFX95090.1"/>
    <property type="molecule type" value="Genomic_DNA"/>
</dbReference>